<keyword evidence="2" id="KW-0472">Membrane</keyword>
<dbReference type="Proteomes" id="UP000230161">
    <property type="component" value="Unassembled WGS sequence"/>
</dbReference>
<dbReference type="PANTHER" id="PTHR40032">
    <property type="entry name" value="EXPORTED PROTEIN-RELATED"/>
    <property type="match status" value="1"/>
</dbReference>
<proteinExistence type="predicted"/>
<keyword evidence="2" id="KW-0812">Transmembrane</keyword>
<evidence type="ECO:0000313" key="6">
    <source>
        <dbReference type="Proteomes" id="UP000230161"/>
    </source>
</evidence>
<sequence length="391" mass="40467">MHHRSTPTPTPVPPARSARSDPRPGSRPAARRAARHRQPDRLFARAAFGALGIVVATAIAVPVSAVTTAAATDVSASSATAAPTQRPAATLQPSGPTASATPSASAGGFVDEVSTTTGSLSGGTVVTIEGAGLADVATVDFGGTPAQIVSTSDSAVTVTTPAAPELAETTVDVTLHNTSGEELPVQPTATTAAASPSSALAKTLLRAPSVTATPEVPRAFAATAFSFAYVVDPVVQAQLGYALAHWQDYNAGQYGAIPGNDCVNFTSQTLVARGWAMDADWWSSNTNGAVQWSPAWQSSTALAGYLAAHPERATALTDEQRDRVKVGDIVQFDWDDSGDRDHTGIVTKVERTDAGIQIYFAGHTSDTDYRSVDEAIHVLEPGASVFYWSIV</sequence>
<dbReference type="CDD" id="cd00102">
    <property type="entry name" value="IPT"/>
    <property type="match status" value="1"/>
</dbReference>
<gene>
    <name evidence="5" type="ORF">CLV54_0148</name>
</gene>
<evidence type="ECO:0000259" key="3">
    <source>
        <dbReference type="Pfam" id="PF01833"/>
    </source>
</evidence>
<feature type="domain" description="IPT/TIG" evidence="3">
    <location>
        <begin position="110"/>
        <end position="179"/>
    </location>
</feature>
<feature type="region of interest" description="Disordered" evidence="1">
    <location>
        <begin position="76"/>
        <end position="110"/>
    </location>
</feature>
<comment type="caution">
    <text evidence="5">The sequence shown here is derived from an EMBL/GenBank/DDBJ whole genome shotgun (WGS) entry which is preliminary data.</text>
</comment>
<dbReference type="RefSeq" id="WP_170061933.1">
    <property type="nucleotide sequence ID" value="NZ_PGFB01000001.1"/>
</dbReference>
<organism evidence="5 6">
    <name type="scientific">Compostimonas suwonensis</name>
    <dbReference type="NCBI Taxonomy" id="1048394"/>
    <lineage>
        <taxon>Bacteria</taxon>
        <taxon>Bacillati</taxon>
        <taxon>Actinomycetota</taxon>
        <taxon>Actinomycetes</taxon>
        <taxon>Micrococcales</taxon>
        <taxon>Microbacteriaceae</taxon>
        <taxon>Compostimonas</taxon>
    </lineage>
</organism>
<dbReference type="AlphaFoldDB" id="A0A2M9C3Q7"/>
<evidence type="ECO:0000256" key="1">
    <source>
        <dbReference type="SAM" id="MobiDB-lite"/>
    </source>
</evidence>
<accession>A0A2M9C3Q7</accession>
<dbReference type="Gene3D" id="2.60.40.10">
    <property type="entry name" value="Immunoglobulins"/>
    <property type="match status" value="1"/>
</dbReference>
<dbReference type="InterPro" id="IPR013783">
    <property type="entry name" value="Ig-like_fold"/>
</dbReference>
<protein>
    <submittedName>
        <fullName evidence="5">IPT/TIG domain-containing protein</fullName>
    </submittedName>
</protein>
<feature type="region of interest" description="Disordered" evidence="1">
    <location>
        <begin position="1"/>
        <end position="38"/>
    </location>
</feature>
<keyword evidence="6" id="KW-1185">Reference proteome</keyword>
<dbReference type="InterPro" id="IPR024301">
    <property type="entry name" value="Amidase_6"/>
</dbReference>
<evidence type="ECO:0000313" key="5">
    <source>
        <dbReference type="EMBL" id="PJJ65119.1"/>
    </source>
</evidence>
<evidence type="ECO:0000259" key="4">
    <source>
        <dbReference type="Pfam" id="PF12671"/>
    </source>
</evidence>
<dbReference type="InterPro" id="IPR038765">
    <property type="entry name" value="Papain-like_cys_pep_sf"/>
</dbReference>
<dbReference type="Pfam" id="PF12671">
    <property type="entry name" value="Amidase_6"/>
    <property type="match status" value="1"/>
</dbReference>
<feature type="domain" description="Putative amidase" evidence="4">
    <location>
        <begin position="238"/>
        <end position="373"/>
    </location>
</feature>
<dbReference type="SUPFAM" id="SSF81296">
    <property type="entry name" value="E set domains"/>
    <property type="match status" value="1"/>
</dbReference>
<dbReference type="SUPFAM" id="SSF54001">
    <property type="entry name" value="Cysteine proteinases"/>
    <property type="match status" value="1"/>
</dbReference>
<dbReference type="InterPro" id="IPR002909">
    <property type="entry name" value="IPT_dom"/>
</dbReference>
<keyword evidence="2" id="KW-1133">Transmembrane helix</keyword>
<name>A0A2M9C3Q7_9MICO</name>
<dbReference type="PANTHER" id="PTHR40032:SF1">
    <property type="entry name" value="EXPORTED PROTEIN"/>
    <property type="match status" value="1"/>
</dbReference>
<dbReference type="EMBL" id="PGFB01000001">
    <property type="protein sequence ID" value="PJJ65119.1"/>
    <property type="molecule type" value="Genomic_DNA"/>
</dbReference>
<dbReference type="Pfam" id="PF01833">
    <property type="entry name" value="TIG"/>
    <property type="match status" value="1"/>
</dbReference>
<dbReference type="InterPro" id="IPR014756">
    <property type="entry name" value="Ig_E-set"/>
</dbReference>
<evidence type="ECO:0000256" key="2">
    <source>
        <dbReference type="SAM" id="Phobius"/>
    </source>
</evidence>
<feature type="transmembrane region" description="Helical" evidence="2">
    <location>
        <begin position="42"/>
        <end position="63"/>
    </location>
</feature>
<reference evidence="5 6" key="1">
    <citation type="submission" date="2017-11" db="EMBL/GenBank/DDBJ databases">
        <title>Genomic Encyclopedia of Archaeal and Bacterial Type Strains, Phase II (KMG-II): From Individual Species to Whole Genera.</title>
        <authorList>
            <person name="Goeker M."/>
        </authorList>
    </citation>
    <scope>NUCLEOTIDE SEQUENCE [LARGE SCALE GENOMIC DNA]</scope>
    <source>
        <strain evidence="5 6">DSM 25625</strain>
    </source>
</reference>
<dbReference type="GO" id="GO:0005975">
    <property type="term" value="P:carbohydrate metabolic process"/>
    <property type="evidence" value="ECO:0007669"/>
    <property type="project" value="UniProtKB-ARBA"/>
</dbReference>